<dbReference type="InterPro" id="IPR036412">
    <property type="entry name" value="HAD-like_sf"/>
</dbReference>
<dbReference type="Gene3D" id="3.40.50.1000">
    <property type="entry name" value="HAD superfamily/HAD-like"/>
    <property type="match status" value="1"/>
</dbReference>
<name>A0A2Z7AZA1_9LAMI</name>
<dbReference type="Pfam" id="PF00702">
    <property type="entry name" value="Hydrolase"/>
    <property type="match status" value="1"/>
</dbReference>
<dbReference type="OrthoDB" id="2012566at2759"/>
<organism evidence="2 3">
    <name type="scientific">Dorcoceras hygrometricum</name>
    <dbReference type="NCBI Taxonomy" id="472368"/>
    <lineage>
        <taxon>Eukaryota</taxon>
        <taxon>Viridiplantae</taxon>
        <taxon>Streptophyta</taxon>
        <taxon>Embryophyta</taxon>
        <taxon>Tracheophyta</taxon>
        <taxon>Spermatophyta</taxon>
        <taxon>Magnoliopsida</taxon>
        <taxon>eudicotyledons</taxon>
        <taxon>Gunneridae</taxon>
        <taxon>Pentapetalae</taxon>
        <taxon>asterids</taxon>
        <taxon>lamiids</taxon>
        <taxon>Lamiales</taxon>
        <taxon>Gesneriaceae</taxon>
        <taxon>Didymocarpoideae</taxon>
        <taxon>Trichosporeae</taxon>
        <taxon>Loxocarpinae</taxon>
        <taxon>Dorcoceras</taxon>
    </lineage>
</organism>
<gene>
    <name evidence="2" type="ORF">F511_34730</name>
</gene>
<keyword evidence="1" id="KW-1133">Transmembrane helix</keyword>
<dbReference type="PANTHER" id="PTHR43611:SF3">
    <property type="entry name" value="FLAVIN MONONUCLEOTIDE HYDROLASE 1, CHLOROPLATIC"/>
    <property type="match status" value="1"/>
</dbReference>
<keyword evidence="1" id="KW-0812">Transmembrane</keyword>
<reference evidence="2 3" key="1">
    <citation type="journal article" date="2015" name="Proc. Natl. Acad. Sci. U.S.A.">
        <title>The resurrection genome of Boea hygrometrica: A blueprint for survival of dehydration.</title>
        <authorList>
            <person name="Xiao L."/>
            <person name="Yang G."/>
            <person name="Zhang L."/>
            <person name="Yang X."/>
            <person name="Zhao S."/>
            <person name="Ji Z."/>
            <person name="Zhou Q."/>
            <person name="Hu M."/>
            <person name="Wang Y."/>
            <person name="Chen M."/>
            <person name="Xu Y."/>
            <person name="Jin H."/>
            <person name="Xiao X."/>
            <person name="Hu G."/>
            <person name="Bao F."/>
            <person name="Hu Y."/>
            <person name="Wan P."/>
            <person name="Li L."/>
            <person name="Deng X."/>
            <person name="Kuang T."/>
            <person name="Xiang C."/>
            <person name="Zhu J.K."/>
            <person name="Oliver M.J."/>
            <person name="He Y."/>
        </authorList>
    </citation>
    <scope>NUCLEOTIDE SEQUENCE [LARGE SCALE GENOMIC DNA]</scope>
    <source>
        <strain evidence="3">cv. XS01</strain>
    </source>
</reference>
<feature type="transmembrane region" description="Helical" evidence="1">
    <location>
        <begin position="16"/>
        <end position="39"/>
    </location>
</feature>
<protein>
    <submittedName>
        <fullName evidence="2">Uncharacterized protein</fullName>
    </submittedName>
</protein>
<dbReference type="AlphaFoldDB" id="A0A2Z7AZA1"/>
<evidence type="ECO:0000313" key="2">
    <source>
        <dbReference type="EMBL" id="KZV26686.1"/>
    </source>
</evidence>
<keyword evidence="1" id="KW-0472">Membrane</keyword>
<dbReference type="SUPFAM" id="SSF56784">
    <property type="entry name" value="HAD-like"/>
    <property type="match status" value="1"/>
</dbReference>
<dbReference type="PANTHER" id="PTHR43611">
    <property type="entry name" value="ALPHA-D-GLUCOSE 1-PHOSPHATE PHOSPHATASE"/>
    <property type="match status" value="1"/>
</dbReference>
<dbReference type="InterPro" id="IPR023214">
    <property type="entry name" value="HAD_sf"/>
</dbReference>
<accession>A0A2Z7AZA1</accession>
<dbReference type="InterPro" id="IPR006439">
    <property type="entry name" value="HAD-SF_hydro_IA"/>
</dbReference>
<proteinExistence type="predicted"/>
<dbReference type="NCBIfam" id="TIGR01509">
    <property type="entry name" value="HAD-SF-IA-v3"/>
    <property type="match status" value="1"/>
</dbReference>
<dbReference type="Proteomes" id="UP000250235">
    <property type="component" value="Unassembled WGS sequence"/>
</dbReference>
<sequence>MEQEYMRGKIFNFENFVLFIYSFWTRLKIALWSFYSIGFREYLFRMSMKELLECKHPTAWIEFEKGLIDEIEMTRIFFKDGRPVDLEGIKACMRQGYSYIEGVEVLLDDLKKNGIEMHAFTNYPLWYEIIEEKLKLSSYLSWTFCSCKIGKRKPDPDFYMDVSKYLKVDPTSCIFIDDRMRNVEAALDAGFRGIQFKNVELLRKDLTHLGIHI</sequence>
<evidence type="ECO:0000313" key="3">
    <source>
        <dbReference type="Proteomes" id="UP000250235"/>
    </source>
</evidence>
<keyword evidence="3" id="KW-1185">Reference proteome</keyword>
<dbReference type="EMBL" id="KV011173">
    <property type="protein sequence ID" value="KZV26686.1"/>
    <property type="molecule type" value="Genomic_DNA"/>
</dbReference>
<evidence type="ECO:0000256" key="1">
    <source>
        <dbReference type="SAM" id="Phobius"/>
    </source>
</evidence>